<keyword evidence="3" id="KW-0472">Membrane</keyword>
<name>A0A0C9SK85_PLICR</name>
<feature type="compositionally biased region" description="Basic and acidic residues" evidence="2">
    <location>
        <begin position="230"/>
        <end position="239"/>
    </location>
</feature>
<evidence type="ECO:0000256" key="2">
    <source>
        <dbReference type="SAM" id="MobiDB-lite"/>
    </source>
</evidence>
<keyword evidence="3" id="KW-0812">Transmembrane</keyword>
<dbReference type="Proteomes" id="UP000053263">
    <property type="component" value="Unassembled WGS sequence"/>
</dbReference>
<dbReference type="AlphaFoldDB" id="A0A0C9SK85"/>
<organism evidence="4 5">
    <name type="scientific">Plicaturopsis crispa FD-325 SS-3</name>
    <dbReference type="NCBI Taxonomy" id="944288"/>
    <lineage>
        <taxon>Eukaryota</taxon>
        <taxon>Fungi</taxon>
        <taxon>Dikarya</taxon>
        <taxon>Basidiomycota</taxon>
        <taxon>Agaricomycotina</taxon>
        <taxon>Agaricomycetes</taxon>
        <taxon>Agaricomycetidae</taxon>
        <taxon>Amylocorticiales</taxon>
        <taxon>Amylocorticiaceae</taxon>
        <taxon>Plicatura</taxon>
        <taxon>Plicaturopsis crispa</taxon>
    </lineage>
</organism>
<evidence type="ECO:0000313" key="5">
    <source>
        <dbReference type="Proteomes" id="UP000053263"/>
    </source>
</evidence>
<evidence type="ECO:0000256" key="3">
    <source>
        <dbReference type="SAM" id="Phobius"/>
    </source>
</evidence>
<keyword evidence="1" id="KW-0175">Coiled coil</keyword>
<dbReference type="OrthoDB" id="2680369at2759"/>
<sequence length="339" mass="39082">MSSEGVSSTANIIGIATGIFALLGFVFYRDHLPTARLKRLDELIKETQESLDQAVEENTLPDPSAREDIRRRLRSIRDDAHEHRRRTYRAMSLVDQYREFLRGLSWSIERTCREAEYIRMDLTDAIDRRRVEELLPLDRTGTCRAHRRLYARTVFFLDVDETIRLRPARAAPTIHTADHALLNLNSLSLPATLYPEARIPLPDEDDSLPASPDSEVPRVYFFAPFDEQPQDEHGSRSEEAVLDSLLEVPKRKRGRPKGSKNRKPTVPDEEEEYALKRMRRKAGLPPGSEQMPLLRPHRKTKEREAVASSSAIELDHDMLQRPTDETPAKSSQRRPYRAR</sequence>
<feature type="transmembrane region" description="Helical" evidence="3">
    <location>
        <begin position="6"/>
        <end position="28"/>
    </location>
</feature>
<evidence type="ECO:0000256" key="1">
    <source>
        <dbReference type="SAM" id="Coils"/>
    </source>
</evidence>
<gene>
    <name evidence="4" type="ORF">PLICRDRAFT_454387</name>
</gene>
<feature type="compositionally biased region" description="Basic residues" evidence="2">
    <location>
        <begin position="250"/>
        <end position="263"/>
    </location>
</feature>
<proteinExistence type="predicted"/>
<protein>
    <submittedName>
        <fullName evidence="4">Unplaced genomic scaffold PLICRscaffold_26, whole genome shotgun sequence</fullName>
    </submittedName>
</protein>
<evidence type="ECO:0000313" key="4">
    <source>
        <dbReference type="EMBL" id="KII83296.1"/>
    </source>
</evidence>
<keyword evidence="3" id="KW-1133">Transmembrane helix</keyword>
<feature type="compositionally biased region" description="Basic and acidic residues" evidence="2">
    <location>
        <begin position="313"/>
        <end position="327"/>
    </location>
</feature>
<dbReference type="EMBL" id="KN832579">
    <property type="protein sequence ID" value="KII83296.1"/>
    <property type="molecule type" value="Genomic_DNA"/>
</dbReference>
<feature type="region of interest" description="Disordered" evidence="2">
    <location>
        <begin position="227"/>
        <end position="339"/>
    </location>
</feature>
<dbReference type="HOGENOM" id="CLU_821642_0_0_1"/>
<accession>A0A0C9SK85</accession>
<keyword evidence="5" id="KW-1185">Reference proteome</keyword>
<feature type="coiled-coil region" evidence="1">
    <location>
        <begin position="37"/>
        <end position="86"/>
    </location>
</feature>
<reference evidence="4 5" key="1">
    <citation type="submission" date="2014-06" db="EMBL/GenBank/DDBJ databases">
        <title>Evolutionary Origins and Diversification of the Mycorrhizal Mutualists.</title>
        <authorList>
            <consortium name="DOE Joint Genome Institute"/>
            <consortium name="Mycorrhizal Genomics Consortium"/>
            <person name="Kohler A."/>
            <person name="Kuo A."/>
            <person name="Nagy L.G."/>
            <person name="Floudas D."/>
            <person name="Copeland A."/>
            <person name="Barry K.W."/>
            <person name="Cichocki N."/>
            <person name="Veneault-Fourrey C."/>
            <person name="LaButti K."/>
            <person name="Lindquist E.A."/>
            <person name="Lipzen A."/>
            <person name="Lundell T."/>
            <person name="Morin E."/>
            <person name="Murat C."/>
            <person name="Riley R."/>
            <person name="Ohm R."/>
            <person name="Sun H."/>
            <person name="Tunlid A."/>
            <person name="Henrissat B."/>
            <person name="Grigoriev I.V."/>
            <person name="Hibbett D.S."/>
            <person name="Martin F."/>
        </authorList>
    </citation>
    <scope>NUCLEOTIDE SEQUENCE [LARGE SCALE GENOMIC DNA]</scope>
    <source>
        <strain evidence="4 5">FD-325 SS-3</strain>
    </source>
</reference>